<feature type="transmembrane region" description="Helical" evidence="1">
    <location>
        <begin position="75"/>
        <end position="95"/>
    </location>
</feature>
<keyword evidence="1" id="KW-1133">Transmembrane helix</keyword>
<evidence type="ECO:0000256" key="1">
    <source>
        <dbReference type="SAM" id="Phobius"/>
    </source>
</evidence>
<proteinExistence type="predicted"/>
<feature type="transmembrane region" description="Helical" evidence="1">
    <location>
        <begin position="47"/>
        <end position="69"/>
    </location>
</feature>
<keyword evidence="1" id="KW-0812">Transmembrane</keyword>
<gene>
    <name evidence="2" type="ORF">FB472_0729</name>
</gene>
<dbReference type="EMBL" id="VFRA01000001">
    <property type="protein sequence ID" value="TQO19189.1"/>
    <property type="molecule type" value="Genomic_DNA"/>
</dbReference>
<sequence length="113" mass="11749">MSSLVKKNPGAWGSWPSVELLFVTVIGASIAAIIRYLLPARGMYGSALLPAIGAAVTATVWVALVFVGLTFDGSWIWVASLLAGIGAALAAALLLPRHREAADARAFEALSRS</sequence>
<evidence type="ECO:0000313" key="3">
    <source>
        <dbReference type="Proteomes" id="UP000316560"/>
    </source>
</evidence>
<reference evidence="2 3" key="1">
    <citation type="submission" date="2019-06" db="EMBL/GenBank/DDBJ databases">
        <title>Sequencing the genomes of 1000 actinobacteria strains.</title>
        <authorList>
            <person name="Klenk H.-P."/>
        </authorList>
    </citation>
    <scope>NUCLEOTIDE SEQUENCE [LARGE SCALE GENOMIC DNA]</scope>
    <source>
        <strain evidence="2 3">DSM 21947</strain>
    </source>
</reference>
<keyword evidence="3" id="KW-1185">Reference proteome</keyword>
<organism evidence="2 3">
    <name type="scientific">Rhodoglobus vestalii</name>
    <dbReference type="NCBI Taxonomy" id="193384"/>
    <lineage>
        <taxon>Bacteria</taxon>
        <taxon>Bacillati</taxon>
        <taxon>Actinomycetota</taxon>
        <taxon>Actinomycetes</taxon>
        <taxon>Micrococcales</taxon>
        <taxon>Microbacteriaceae</taxon>
        <taxon>Rhodoglobus</taxon>
    </lineage>
</organism>
<keyword evidence="1" id="KW-0472">Membrane</keyword>
<comment type="caution">
    <text evidence="2">The sequence shown here is derived from an EMBL/GenBank/DDBJ whole genome shotgun (WGS) entry which is preliminary data.</text>
</comment>
<name>A0A8H2K5Q6_9MICO</name>
<dbReference type="AlphaFoldDB" id="A0A8H2K5Q6"/>
<accession>A0A8H2K5Q6</accession>
<feature type="transmembrane region" description="Helical" evidence="1">
    <location>
        <begin position="20"/>
        <end position="38"/>
    </location>
</feature>
<protein>
    <submittedName>
        <fullName evidence="2">Uncharacterized protein</fullName>
    </submittedName>
</protein>
<evidence type="ECO:0000313" key="2">
    <source>
        <dbReference type="EMBL" id="TQO19189.1"/>
    </source>
</evidence>
<dbReference type="Proteomes" id="UP000316560">
    <property type="component" value="Unassembled WGS sequence"/>
</dbReference>